<dbReference type="RefSeq" id="WP_059141999.1">
    <property type="nucleotide sequence ID" value="NZ_LLZJ01000003.1"/>
</dbReference>
<dbReference type="InterPro" id="IPR013823">
    <property type="entry name" value="Ribosomal_bL12_C"/>
</dbReference>
<sequence>MEIAAAYILLLVLVMQYPLLESRIKKIQRRADRIEHKLDLILDHLDIEVVGPDLRRVTALLREGKKVEAIKVYRQLTDAGLKEAKEAVERIDATRG</sequence>
<protein>
    <recommendedName>
        <fullName evidence="1">Large ribosomal subunit protein bL12 C-terminal domain-containing protein</fullName>
    </recommendedName>
</protein>
<evidence type="ECO:0000313" key="2">
    <source>
        <dbReference type="EMBL" id="KUL67213.1"/>
    </source>
</evidence>
<dbReference type="GO" id="GO:0006412">
    <property type="term" value="P:translation"/>
    <property type="evidence" value="ECO:0007669"/>
    <property type="project" value="InterPro"/>
</dbReference>
<evidence type="ECO:0000313" key="3">
    <source>
        <dbReference type="Proteomes" id="UP000053413"/>
    </source>
</evidence>
<dbReference type="AlphaFoldDB" id="A0A0X3XDI2"/>
<proteinExistence type="predicted"/>
<dbReference type="Proteomes" id="UP000053413">
    <property type="component" value="Unassembled WGS sequence"/>
</dbReference>
<accession>A0A0X3XDI2</accession>
<dbReference type="EMBL" id="LLZJ01000003">
    <property type="protein sequence ID" value="KUL67213.1"/>
    <property type="molecule type" value="Genomic_DNA"/>
</dbReference>
<dbReference type="Pfam" id="PF00542">
    <property type="entry name" value="Ribosomal_L12"/>
    <property type="match status" value="1"/>
</dbReference>
<organism evidence="2 3">
    <name type="scientific">Streptomyces violaceusniger</name>
    <dbReference type="NCBI Taxonomy" id="68280"/>
    <lineage>
        <taxon>Bacteria</taxon>
        <taxon>Bacillati</taxon>
        <taxon>Actinomycetota</taxon>
        <taxon>Actinomycetes</taxon>
        <taxon>Kitasatosporales</taxon>
        <taxon>Streptomycetaceae</taxon>
        <taxon>Streptomyces</taxon>
        <taxon>Streptomyces violaceusniger group</taxon>
    </lineage>
</organism>
<comment type="caution">
    <text evidence="2">The sequence shown here is derived from an EMBL/GenBank/DDBJ whole genome shotgun (WGS) entry which is preliminary data.</text>
</comment>
<reference evidence="3" key="1">
    <citation type="submission" date="2015-10" db="EMBL/GenBank/DDBJ databases">
        <authorList>
            <person name="Ju K.-S."/>
            <person name="Doroghazi J.R."/>
            <person name="Metcalf W.W."/>
        </authorList>
    </citation>
    <scope>NUCLEOTIDE SEQUENCE [LARGE SCALE GENOMIC DNA]</scope>
    <source>
        <strain evidence="3">NRRL F-8817</strain>
    </source>
</reference>
<dbReference type="GeneID" id="97435033"/>
<dbReference type="Gene3D" id="3.30.1390.10">
    <property type="match status" value="1"/>
</dbReference>
<dbReference type="SUPFAM" id="SSF54736">
    <property type="entry name" value="ClpS-like"/>
    <property type="match status" value="1"/>
</dbReference>
<dbReference type="OrthoDB" id="3298842at2"/>
<feature type="domain" description="Large ribosomal subunit protein bL12 C-terminal" evidence="1">
    <location>
        <begin position="64"/>
        <end position="92"/>
    </location>
</feature>
<dbReference type="InterPro" id="IPR014719">
    <property type="entry name" value="Ribosomal_bL12_C/ClpS-like"/>
</dbReference>
<name>A0A0X3XDI2_STRVO</name>
<evidence type="ECO:0000259" key="1">
    <source>
        <dbReference type="Pfam" id="PF00542"/>
    </source>
</evidence>
<dbReference type="GO" id="GO:0003735">
    <property type="term" value="F:structural constituent of ribosome"/>
    <property type="evidence" value="ECO:0007669"/>
    <property type="project" value="InterPro"/>
</dbReference>
<gene>
    <name evidence="2" type="ORF">ADL28_02140</name>
</gene>